<protein>
    <submittedName>
        <fullName evidence="1">5993_t:CDS:1</fullName>
    </submittedName>
</protein>
<name>A0ACA9JV62_9GLOM</name>
<gene>
    <name evidence="1" type="ORF">SCALOS_LOCUS416</name>
</gene>
<reference evidence="1" key="1">
    <citation type="submission" date="2021-06" db="EMBL/GenBank/DDBJ databases">
        <authorList>
            <person name="Kallberg Y."/>
            <person name="Tangrot J."/>
            <person name="Rosling A."/>
        </authorList>
    </citation>
    <scope>NUCLEOTIDE SEQUENCE</scope>
    <source>
        <strain evidence="1">AU212A</strain>
    </source>
</reference>
<keyword evidence="2" id="KW-1185">Reference proteome</keyword>
<evidence type="ECO:0000313" key="2">
    <source>
        <dbReference type="Proteomes" id="UP000789860"/>
    </source>
</evidence>
<accession>A0ACA9JV62</accession>
<comment type="caution">
    <text evidence="1">The sequence shown here is derived from an EMBL/GenBank/DDBJ whole genome shotgun (WGS) entry which is preliminary data.</text>
</comment>
<proteinExistence type="predicted"/>
<dbReference type="Proteomes" id="UP000789860">
    <property type="component" value="Unassembled WGS sequence"/>
</dbReference>
<sequence>MESQTLSIKISTGIYRQLKDEVGKGKISKFIEKLPKIKIAEKNPKNESKLKWQTEINRMTERIIKRGDIYKVALDPAVGREIKKTQVVIKSEGKERKILTDQIRSVDRKRIREYKGKVSYEVLAKLEKALCIVLALRRELQEIHDLTQIPTKTLQEELMRRKENNC</sequence>
<evidence type="ECO:0000313" key="1">
    <source>
        <dbReference type="EMBL" id="CAG8438040.1"/>
    </source>
</evidence>
<organism evidence="1 2">
    <name type="scientific">Scutellospora calospora</name>
    <dbReference type="NCBI Taxonomy" id="85575"/>
    <lineage>
        <taxon>Eukaryota</taxon>
        <taxon>Fungi</taxon>
        <taxon>Fungi incertae sedis</taxon>
        <taxon>Mucoromycota</taxon>
        <taxon>Glomeromycotina</taxon>
        <taxon>Glomeromycetes</taxon>
        <taxon>Diversisporales</taxon>
        <taxon>Gigasporaceae</taxon>
        <taxon>Scutellospora</taxon>
    </lineage>
</organism>
<dbReference type="EMBL" id="CAJVPM010000197">
    <property type="protein sequence ID" value="CAG8438040.1"/>
    <property type="molecule type" value="Genomic_DNA"/>
</dbReference>